<dbReference type="InterPro" id="IPR017972">
    <property type="entry name" value="Cyt_P450_CS"/>
</dbReference>
<evidence type="ECO:0000256" key="7">
    <source>
        <dbReference type="ARBA" id="ARBA00023033"/>
    </source>
</evidence>
<gene>
    <name evidence="11" type="ORF">CDEST_11744</name>
</gene>
<dbReference type="KEGG" id="cdet:87948244"/>
<dbReference type="Proteomes" id="UP001322277">
    <property type="component" value="Chromosome 7"/>
</dbReference>
<dbReference type="PROSITE" id="PS00086">
    <property type="entry name" value="CYTOCHROME_P450"/>
    <property type="match status" value="1"/>
</dbReference>
<dbReference type="SUPFAM" id="SSF48264">
    <property type="entry name" value="Cytochrome P450"/>
    <property type="match status" value="1"/>
</dbReference>
<evidence type="ECO:0000256" key="4">
    <source>
        <dbReference type="ARBA" id="ARBA00022723"/>
    </source>
</evidence>
<evidence type="ECO:0000313" key="12">
    <source>
        <dbReference type="Proteomes" id="UP001322277"/>
    </source>
</evidence>
<feature type="binding site" description="axial binding residue" evidence="8">
    <location>
        <position position="460"/>
    </location>
    <ligand>
        <name>heme</name>
        <dbReference type="ChEBI" id="CHEBI:30413"/>
    </ligand>
    <ligandPart>
        <name>Fe</name>
        <dbReference type="ChEBI" id="CHEBI:18248"/>
    </ligandPart>
</feature>
<evidence type="ECO:0000256" key="10">
    <source>
        <dbReference type="SAM" id="Phobius"/>
    </source>
</evidence>
<evidence type="ECO:0000256" key="1">
    <source>
        <dbReference type="ARBA" id="ARBA00001971"/>
    </source>
</evidence>
<feature type="transmembrane region" description="Helical" evidence="10">
    <location>
        <begin position="12"/>
        <end position="32"/>
    </location>
</feature>
<dbReference type="EMBL" id="CP137311">
    <property type="protein sequence ID" value="WQF86730.1"/>
    <property type="molecule type" value="Genomic_DNA"/>
</dbReference>
<evidence type="ECO:0000313" key="11">
    <source>
        <dbReference type="EMBL" id="WQF86730.1"/>
    </source>
</evidence>
<keyword evidence="5 9" id="KW-0560">Oxidoreductase</keyword>
<proteinExistence type="inferred from homology"/>
<keyword evidence="12" id="KW-1185">Reference proteome</keyword>
<dbReference type="GO" id="GO:0009403">
    <property type="term" value="P:toxin biosynthetic process"/>
    <property type="evidence" value="ECO:0007669"/>
    <property type="project" value="UniProtKB-ARBA"/>
</dbReference>
<dbReference type="CDD" id="cd11058">
    <property type="entry name" value="CYP60B-like"/>
    <property type="match status" value="1"/>
</dbReference>
<keyword evidence="3 8" id="KW-0349">Heme</keyword>
<sequence length="517" mass="59037">MALFSLGLLNTLGLVIGLAIFYYLGNVVYLLFFHPLAKFPGPIWMRISRAPFCYKLCVGSLPFDMLDLHKKYGPVVRIAPDELAFHDSRAWKDIMGHKTQSGAEMEKSMRFYRAVPNAPADIVSSGREEHSTLRRSLAHGFSERSMRDQQPMIKGYVDLLIKRLHEHGANGGKALDLAAWYNYTTFDVIGDLAFGESFGCLDGSDYHPWVKAIFQMARVGTVLQTGTHYPFVLKLFMALIPEKVKREQSQHDEFTEAKLRRRMDLGQERPDLLEGLLRKKDEWVCIPLPRFPRFRGGTNERVQNMSFDKLKANSSILIIGGSETTATLLSGATYYLLMNPDALKKLTDEIRSTFKDESEIDFQSVSNLPYLLACLEEALRLYPPVPIGLPRVVPKGGANIADHYVPEDTTVSIYQWAMYHSEKNFRDPFGFHPERWLQDPAFATDNKEAFQPFHVGPRNCIGRNLAYVEMRLILTRVLWNFDIKIADDSTDWAPKQKIYLLWEKGPLNAYLTPVQRS</sequence>
<keyword evidence="6 8" id="KW-0408">Iron</keyword>
<dbReference type="GO" id="GO:0016705">
    <property type="term" value="F:oxidoreductase activity, acting on paired donors, with incorporation or reduction of molecular oxygen"/>
    <property type="evidence" value="ECO:0007669"/>
    <property type="project" value="InterPro"/>
</dbReference>
<reference evidence="12" key="1">
    <citation type="journal article" date="2023" name="bioRxiv">
        <title>Complete genome of the Medicago anthracnose fungus, Colletotrichum destructivum, reveals a mini-chromosome-like region within a core chromosome.</title>
        <authorList>
            <person name="Lapalu N."/>
            <person name="Simon A."/>
            <person name="Lu A."/>
            <person name="Plaumann P.-L."/>
            <person name="Amselem J."/>
            <person name="Pigne S."/>
            <person name="Auger A."/>
            <person name="Koch C."/>
            <person name="Dallery J.-F."/>
            <person name="O'Connell R.J."/>
        </authorList>
    </citation>
    <scope>NUCLEOTIDE SEQUENCE [LARGE SCALE GENOMIC DNA]</scope>
    <source>
        <strain evidence="12">CBS 520.97</strain>
    </source>
</reference>
<evidence type="ECO:0000256" key="9">
    <source>
        <dbReference type="RuleBase" id="RU000461"/>
    </source>
</evidence>
<protein>
    <submittedName>
        <fullName evidence="11">Cytochrome P450</fullName>
    </submittedName>
</protein>
<dbReference type="RefSeq" id="XP_062783951.1">
    <property type="nucleotide sequence ID" value="XM_062927900.1"/>
</dbReference>
<keyword evidence="10" id="KW-1133">Transmembrane helix</keyword>
<keyword evidence="4 8" id="KW-0479">Metal-binding</keyword>
<evidence type="ECO:0000256" key="8">
    <source>
        <dbReference type="PIRSR" id="PIRSR602401-1"/>
    </source>
</evidence>
<dbReference type="GO" id="GO:0020037">
    <property type="term" value="F:heme binding"/>
    <property type="evidence" value="ECO:0007669"/>
    <property type="project" value="InterPro"/>
</dbReference>
<dbReference type="PANTHER" id="PTHR24305:SF230">
    <property type="entry name" value="P450, PUTATIVE (EUROFUNG)-RELATED"/>
    <property type="match status" value="1"/>
</dbReference>
<comment type="similarity">
    <text evidence="2 9">Belongs to the cytochrome P450 family.</text>
</comment>
<evidence type="ECO:0000256" key="5">
    <source>
        <dbReference type="ARBA" id="ARBA00023002"/>
    </source>
</evidence>
<dbReference type="InterPro" id="IPR036396">
    <property type="entry name" value="Cyt_P450_sf"/>
</dbReference>
<evidence type="ECO:0000256" key="6">
    <source>
        <dbReference type="ARBA" id="ARBA00023004"/>
    </source>
</evidence>
<keyword evidence="10" id="KW-0472">Membrane</keyword>
<name>A0AAX4IU60_9PEZI</name>
<dbReference type="PANTHER" id="PTHR24305">
    <property type="entry name" value="CYTOCHROME P450"/>
    <property type="match status" value="1"/>
</dbReference>
<dbReference type="Gene3D" id="1.10.630.10">
    <property type="entry name" value="Cytochrome P450"/>
    <property type="match status" value="1"/>
</dbReference>
<dbReference type="InterPro" id="IPR050121">
    <property type="entry name" value="Cytochrome_P450_monoxygenase"/>
</dbReference>
<dbReference type="GeneID" id="87948244"/>
<dbReference type="GO" id="GO:0004497">
    <property type="term" value="F:monooxygenase activity"/>
    <property type="evidence" value="ECO:0007669"/>
    <property type="project" value="UniProtKB-KW"/>
</dbReference>
<dbReference type="PRINTS" id="PR00463">
    <property type="entry name" value="EP450I"/>
</dbReference>
<accession>A0AAX4IU60</accession>
<dbReference type="InterPro" id="IPR002401">
    <property type="entry name" value="Cyt_P450_E_grp-I"/>
</dbReference>
<dbReference type="PRINTS" id="PR00385">
    <property type="entry name" value="P450"/>
</dbReference>
<dbReference type="FunFam" id="1.10.630.10:FF:000047">
    <property type="entry name" value="Cytochrome P450 monooxygenase"/>
    <property type="match status" value="1"/>
</dbReference>
<dbReference type="AlphaFoldDB" id="A0AAX4IU60"/>
<evidence type="ECO:0000256" key="3">
    <source>
        <dbReference type="ARBA" id="ARBA00022617"/>
    </source>
</evidence>
<keyword evidence="7 9" id="KW-0503">Monooxygenase</keyword>
<evidence type="ECO:0000256" key="2">
    <source>
        <dbReference type="ARBA" id="ARBA00010617"/>
    </source>
</evidence>
<keyword evidence="10" id="KW-0812">Transmembrane</keyword>
<organism evidence="11 12">
    <name type="scientific">Colletotrichum destructivum</name>
    <dbReference type="NCBI Taxonomy" id="34406"/>
    <lineage>
        <taxon>Eukaryota</taxon>
        <taxon>Fungi</taxon>
        <taxon>Dikarya</taxon>
        <taxon>Ascomycota</taxon>
        <taxon>Pezizomycotina</taxon>
        <taxon>Sordariomycetes</taxon>
        <taxon>Hypocreomycetidae</taxon>
        <taxon>Glomerellales</taxon>
        <taxon>Glomerellaceae</taxon>
        <taxon>Colletotrichum</taxon>
        <taxon>Colletotrichum destructivum species complex</taxon>
    </lineage>
</organism>
<dbReference type="InterPro" id="IPR001128">
    <property type="entry name" value="Cyt_P450"/>
</dbReference>
<comment type="cofactor">
    <cofactor evidence="1 8">
        <name>heme</name>
        <dbReference type="ChEBI" id="CHEBI:30413"/>
    </cofactor>
</comment>
<dbReference type="GO" id="GO:0005506">
    <property type="term" value="F:iron ion binding"/>
    <property type="evidence" value="ECO:0007669"/>
    <property type="project" value="InterPro"/>
</dbReference>
<dbReference type="Pfam" id="PF00067">
    <property type="entry name" value="p450"/>
    <property type="match status" value="1"/>
</dbReference>